<keyword evidence="5 7" id="KW-0658">Purine biosynthesis</keyword>
<dbReference type="STRING" id="675511.GCA_000341735_00410"/>
<dbReference type="InterPro" id="IPR005854">
    <property type="entry name" value="PurF"/>
</dbReference>
<feature type="domain" description="Glutamine amidotransferase type-2" evidence="11">
    <location>
        <begin position="2"/>
        <end position="234"/>
    </location>
</feature>
<dbReference type="CDD" id="cd06223">
    <property type="entry name" value="PRTases_typeI"/>
    <property type="match status" value="1"/>
</dbReference>
<dbReference type="NCBIfam" id="TIGR01134">
    <property type="entry name" value="purF"/>
    <property type="match status" value="1"/>
</dbReference>
<dbReference type="EC" id="2.4.2.14" evidence="7"/>
<dbReference type="CDD" id="cd00715">
    <property type="entry name" value="GPATase_N"/>
    <property type="match status" value="1"/>
</dbReference>
<dbReference type="HAMAP" id="MF_01931">
    <property type="entry name" value="PurF"/>
    <property type="match status" value="1"/>
</dbReference>
<proteinExistence type="inferred from homology"/>
<feature type="binding site" evidence="7 10">
    <location>
        <position position="303"/>
    </location>
    <ligand>
        <name>Mg(2+)</name>
        <dbReference type="ChEBI" id="CHEBI:18420"/>
    </ligand>
</feature>
<dbReference type="InterPro" id="IPR035584">
    <property type="entry name" value="PurF_N"/>
</dbReference>
<feature type="binding site" evidence="7 10">
    <location>
        <position position="365"/>
    </location>
    <ligand>
        <name>Mg(2+)</name>
        <dbReference type="ChEBI" id="CHEBI:18420"/>
    </ligand>
</feature>
<dbReference type="Gene3D" id="3.40.50.2020">
    <property type="match status" value="1"/>
</dbReference>
<dbReference type="GO" id="GO:0000287">
    <property type="term" value="F:magnesium ion binding"/>
    <property type="evidence" value="ECO:0007669"/>
    <property type="project" value="UniProtKB-UniRule"/>
</dbReference>
<dbReference type="Gene3D" id="3.60.20.10">
    <property type="entry name" value="Glutamine Phosphoribosylpyrophosphate, subunit 1, domain 1"/>
    <property type="match status" value="1"/>
</dbReference>
<protein>
    <recommendedName>
        <fullName evidence="7">Amidophosphoribosyltransferase</fullName>
        <shortName evidence="7">ATase</shortName>
        <ecNumber evidence="7">2.4.2.14</ecNumber>
    </recommendedName>
    <alternativeName>
        <fullName evidence="7">Glutamine phosphoribosylpyrophosphate amidotransferase</fullName>
        <shortName evidence="7">GPATase</shortName>
    </alternativeName>
</protein>
<dbReference type="EMBL" id="CP035467">
    <property type="protein sequence ID" value="QCW83080.1"/>
    <property type="molecule type" value="Genomic_DNA"/>
</dbReference>
<accession>A0A4P9URF9</accession>
<evidence type="ECO:0000313" key="13">
    <source>
        <dbReference type="Proteomes" id="UP000305881"/>
    </source>
</evidence>
<dbReference type="KEGG" id="mbur:EQU24_13180"/>
<dbReference type="GO" id="GO:0004044">
    <property type="term" value="F:amidophosphoribosyltransferase activity"/>
    <property type="evidence" value="ECO:0007669"/>
    <property type="project" value="UniProtKB-UniRule"/>
</dbReference>
<dbReference type="SUPFAM" id="SSF56235">
    <property type="entry name" value="N-terminal nucleophile aminohydrolases (Ntn hydrolases)"/>
    <property type="match status" value="1"/>
</dbReference>
<dbReference type="InterPro" id="IPR029055">
    <property type="entry name" value="Ntn_hydrolases_N"/>
</dbReference>
<evidence type="ECO:0000256" key="4">
    <source>
        <dbReference type="ARBA" id="ARBA00022679"/>
    </source>
</evidence>
<keyword evidence="7 10" id="KW-0479">Metal-binding</keyword>
<feature type="active site" description="Nucleophile" evidence="7 9">
    <location>
        <position position="2"/>
    </location>
</feature>
<name>A0A4P9URF9_METBY</name>
<evidence type="ECO:0000256" key="8">
    <source>
        <dbReference type="PIRNR" id="PIRNR000485"/>
    </source>
</evidence>
<comment type="caution">
    <text evidence="7">Lacks conserved residue(s) required for the propagation of feature annotation.</text>
</comment>
<dbReference type="InterPro" id="IPR029057">
    <property type="entry name" value="PRTase-like"/>
</dbReference>
<dbReference type="Pfam" id="PF00156">
    <property type="entry name" value="Pribosyltran"/>
    <property type="match status" value="1"/>
</dbReference>
<dbReference type="InterPro" id="IPR017932">
    <property type="entry name" value="GATase_2_dom"/>
</dbReference>
<keyword evidence="13" id="KW-1185">Reference proteome</keyword>
<organism evidence="12 13">
    <name type="scientific">Methylotuvimicrobium buryatense</name>
    <name type="common">Methylomicrobium buryatense</name>
    <dbReference type="NCBI Taxonomy" id="95641"/>
    <lineage>
        <taxon>Bacteria</taxon>
        <taxon>Pseudomonadati</taxon>
        <taxon>Pseudomonadota</taxon>
        <taxon>Gammaproteobacteria</taxon>
        <taxon>Methylococcales</taxon>
        <taxon>Methylococcaceae</taxon>
        <taxon>Methylotuvimicrobium</taxon>
    </lineage>
</organism>
<evidence type="ECO:0000256" key="7">
    <source>
        <dbReference type="HAMAP-Rule" id="MF_01931"/>
    </source>
</evidence>
<dbReference type="RefSeq" id="WP_017839059.1">
    <property type="nucleotide sequence ID" value="NZ_CP035467.1"/>
</dbReference>
<dbReference type="PROSITE" id="PS51278">
    <property type="entry name" value="GATASE_TYPE_2"/>
    <property type="match status" value="1"/>
</dbReference>
<comment type="similarity">
    <text evidence="2 7 8">In the C-terminal section; belongs to the purine/pyrimidine phosphoribosyltransferase family.</text>
</comment>
<evidence type="ECO:0000256" key="10">
    <source>
        <dbReference type="PIRSR" id="PIRSR000485-2"/>
    </source>
</evidence>
<reference evidence="13" key="1">
    <citation type="journal article" date="2019" name="J. Bacteriol.">
        <title>A Mutagenic Screen Identifies a TonB-Dependent Receptor Required for the Lanthanide Metal Switch in the Type I Methanotroph 'Methylotuvimicrobium buryatense' 5GB1C.</title>
        <authorList>
            <person name="Groom J.D."/>
            <person name="Ford S.M."/>
            <person name="Pesesky M.W."/>
            <person name="Lidstrom M.E."/>
        </authorList>
    </citation>
    <scope>NUCLEOTIDE SEQUENCE [LARGE SCALE GENOMIC DNA]</scope>
    <source>
        <strain evidence="13">5GB1C</strain>
    </source>
</reference>
<dbReference type="GO" id="GO:0006189">
    <property type="term" value="P:'de novo' IMP biosynthetic process"/>
    <property type="evidence" value="ECO:0007669"/>
    <property type="project" value="UniProtKB-UniRule"/>
</dbReference>
<dbReference type="AlphaFoldDB" id="A0A4P9URF9"/>
<evidence type="ECO:0000256" key="9">
    <source>
        <dbReference type="PIRSR" id="PIRSR000485-1"/>
    </source>
</evidence>
<comment type="catalytic activity">
    <reaction evidence="7 8">
        <text>5-phospho-beta-D-ribosylamine + L-glutamate + diphosphate = 5-phospho-alpha-D-ribose 1-diphosphate + L-glutamine + H2O</text>
        <dbReference type="Rhea" id="RHEA:14905"/>
        <dbReference type="ChEBI" id="CHEBI:15377"/>
        <dbReference type="ChEBI" id="CHEBI:29985"/>
        <dbReference type="ChEBI" id="CHEBI:33019"/>
        <dbReference type="ChEBI" id="CHEBI:58017"/>
        <dbReference type="ChEBI" id="CHEBI:58359"/>
        <dbReference type="ChEBI" id="CHEBI:58681"/>
        <dbReference type="EC" id="2.4.2.14"/>
    </reaction>
</comment>
<comment type="pathway">
    <text evidence="1 7 8">Purine metabolism; IMP biosynthesis via de novo pathway; N(1)-(5-phospho-D-ribosyl)glycinamide from 5-phospho-alpha-D-ribose 1-diphosphate: step 1/2.</text>
</comment>
<keyword evidence="4 7" id="KW-0808">Transferase</keyword>
<keyword evidence="3 7" id="KW-0328">Glycosyltransferase</keyword>
<dbReference type="OrthoDB" id="9801213at2"/>
<evidence type="ECO:0000256" key="1">
    <source>
        <dbReference type="ARBA" id="ARBA00005209"/>
    </source>
</evidence>
<comment type="function">
    <text evidence="7">Catalyzes the formation of phosphoribosylamine from phosphoribosylpyrophosphate (PRPP) and glutamine.</text>
</comment>
<evidence type="ECO:0000256" key="3">
    <source>
        <dbReference type="ARBA" id="ARBA00022676"/>
    </source>
</evidence>
<evidence type="ECO:0000256" key="2">
    <source>
        <dbReference type="ARBA" id="ARBA00010138"/>
    </source>
</evidence>
<dbReference type="GO" id="GO:0009113">
    <property type="term" value="P:purine nucleobase biosynthetic process"/>
    <property type="evidence" value="ECO:0007669"/>
    <property type="project" value="UniProtKB-UniRule"/>
</dbReference>
<evidence type="ECO:0000313" key="12">
    <source>
        <dbReference type="EMBL" id="QCW83080.1"/>
    </source>
</evidence>
<comment type="cofactor">
    <cofactor evidence="7 10">
        <name>Mg(2+)</name>
        <dbReference type="ChEBI" id="CHEBI:18420"/>
    </cofactor>
    <text evidence="7 10">Binds 1 Mg(2+) ion per subunit.</text>
</comment>
<keyword evidence="7 10" id="KW-0460">Magnesium</keyword>
<sequence length="502" mass="56449">MCGIAGIVAHKYVNQELYDALTVLQHRGQDASGIVTCENGRLHLRKDNGLVRDVFTTSQMLKLKGNMGIGHVRYPTAGCTSSAEAQPFYVNSPFGLTLAHNGNLTNTEALKHVLFIEDQRHINTDSDSEVLLNVFAHELQQLRKLKLTVDDVFTAVSRVHQRVRGAYAVVVMIAGFGILGFRDPHGIRPIVFGERKSDKGSEFMIASESVALDVLGFDLIRDIEPGEAVFIEESGALHTKQCSDFVDHCPCMFEYVYFARPDSIIDDIQVYKARLRMGEKLADKIMRIWPDHDIDVVIPIPDTSRTAALQLANKLHVKYREGFIKNRYIGRTFIMPGQQKRKKSVKQKLNAIDLEFDGKNVLLIDDSVVRGTTSEQIIQMAREAGAKKVYFASAAPPVRYPNVYGIDMPVVEELIAHGRTEDEVCEAIGADRLIYQDLEDLIEAVRRGNRDIQHFDTSCFSREYITGDIDDAYLENVQALRNDDAQAKRNSENFIIEIQNSD</sequence>
<dbReference type="InterPro" id="IPR000836">
    <property type="entry name" value="PRTase_dom"/>
</dbReference>
<evidence type="ECO:0000259" key="11">
    <source>
        <dbReference type="PROSITE" id="PS51278"/>
    </source>
</evidence>
<dbReference type="Pfam" id="PF13522">
    <property type="entry name" value="GATase_6"/>
    <property type="match status" value="1"/>
</dbReference>
<evidence type="ECO:0000256" key="5">
    <source>
        <dbReference type="ARBA" id="ARBA00022755"/>
    </source>
</evidence>
<dbReference type="Proteomes" id="UP000305881">
    <property type="component" value="Chromosome"/>
</dbReference>
<keyword evidence="6 7" id="KW-0315">Glutamine amidotransferase</keyword>
<dbReference type="PIRSF" id="PIRSF000485">
    <property type="entry name" value="Amd_phspho_trans"/>
    <property type="match status" value="1"/>
</dbReference>
<dbReference type="SUPFAM" id="SSF53271">
    <property type="entry name" value="PRTase-like"/>
    <property type="match status" value="1"/>
</dbReference>
<dbReference type="PANTHER" id="PTHR11907">
    <property type="entry name" value="AMIDOPHOSPHORIBOSYLTRANSFERASE"/>
    <property type="match status" value="1"/>
</dbReference>
<gene>
    <name evidence="7" type="primary">purF</name>
    <name evidence="12" type="ORF">EQU24_13180</name>
</gene>
<dbReference type="UniPathway" id="UPA00074">
    <property type="reaction ID" value="UER00124"/>
</dbReference>
<evidence type="ECO:0000256" key="6">
    <source>
        <dbReference type="ARBA" id="ARBA00022962"/>
    </source>
</evidence>
<feature type="binding site" evidence="7 10">
    <location>
        <position position="366"/>
    </location>
    <ligand>
        <name>Mg(2+)</name>
        <dbReference type="ChEBI" id="CHEBI:18420"/>
    </ligand>
</feature>